<dbReference type="PANTHER" id="PTHR43037:SF5">
    <property type="entry name" value="FERULOYL ESTERASE"/>
    <property type="match status" value="1"/>
</dbReference>
<comment type="similarity">
    <text evidence="4">Belongs to the carbohydrate esterase 1 (CE1) family.</text>
</comment>
<proteinExistence type="inferred from homology"/>
<comment type="subcellular location">
    <subcellularLocation>
        <location evidence="4">Secreted</location>
    </subcellularLocation>
</comment>
<sequence length="360" mass="38138">MFLRSLLAALVVAALAVVSNAAAGQLQQVTNFGSNPTGVQMFVYRPPNVKANPDLIVAIHYCTGTAQAYFSGTQYANLADQYGYIVIYPDAPDPGGCWDVHTNATLTHNAGGDSLAIASMIRYAITNYKVPSNRVFVTGTSSGAMMTNVLAGAYPDLFVAGAAFAGVPYGCFAGPDLWNSACAQGTITKTAQQWGDLVRSGYPGYTGPRPKMQIWQGTLDTTLNYHNFAEGVKQWTNVFGYSTTPVSTQQNSPLSGWTRSTYGPNFQAISAAGVDHNIPVQANDVLAWFGIPGGSGTPPPTTTTTPPPTTTTPAPGAQQTHWGQCGGTVVLTVLVNMKPGIVLCVFIVRSMYIKVYAHAY</sequence>
<dbReference type="NCBIfam" id="TIGR01840">
    <property type="entry name" value="esterase_phb"/>
    <property type="match status" value="1"/>
</dbReference>
<feature type="region of interest" description="Disordered" evidence="5">
    <location>
        <begin position="293"/>
        <end position="319"/>
    </location>
</feature>
<keyword evidence="3 4" id="KW-0378">Hydrolase</keyword>
<evidence type="ECO:0000256" key="2">
    <source>
        <dbReference type="ARBA" id="ARBA00022729"/>
    </source>
</evidence>
<dbReference type="Proteomes" id="UP001063166">
    <property type="component" value="Unassembled WGS sequence"/>
</dbReference>
<feature type="compositionally biased region" description="Pro residues" evidence="5">
    <location>
        <begin position="297"/>
        <end position="310"/>
    </location>
</feature>
<keyword evidence="4" id="KW-0964">Secreted</keyword>
<dbReference type="GO" id="GO:0005576">
    <property type="term" value="C:extracellular region"/>
    <property type="evidence" value="ECO:0007669"/>
    <property type="project" value="UniProtKB-SubCell"/>
</dbReference>
<evidence type="ECO:0000313" key="7">
    <source>
        <dbReference type="Proteomes" id="UP001063166"/>
    </source>
</evidence>
<evidence type="ECO:0000256" key="4">
    <source>
        <dbReference type="RuleBase" id="RU367147"/>
    </source>
</evidence>
<dbReference type="InterPro" id="IPR029058">
    <property type="entry name" value="AB_hydrolase_fold"/>
</dbReference>
<organism evidence="6 7">
    <name type="scientific">Lyophyllum shimeji</name>
    <name type="common">Hon-shimeji</name>
    <name type="synonym">Tricholoma shimeji</name>
    <dbReference type="NCBI Taxonomy" id="47721"/>
    <lineage>
        <taxon>Eukaryota</taxon>
        <taxon>Fungi</taxon>
        <taxon>Dikarya</taxon>
        <taxon>Basidiomycota</taxon>
        <taxon>Agaricomycotina</taxon>
        <taxon>Agaricomycetes</taxon>
        <taxon>Agaricomycetidae</taxon>
        <taxon>Agaricales</taxon>
        <taxon>Tricholomatineae</taxon>
        <taxon>Lyophyllaceae</taxon>
        <taxon>Lyophyllum</taxon>
    </lineage>
</organism>
<accession>A0A9P3UQV6</accession>
<dbReference type="InterPro" id="IPR050955">
    <property type="entry name" value="Plant_Biomass_Hydrol_Est"/>
</dbReference>
<dbReference type="EMBL" id="BRPK01000007">
    <property type="protein sequence ID" value="GLB39626.1"/>
    <property type="molecule type" value="Genomic_DNA"/>
</dbReference>
<dbReference type="SUPFAM" id="SSF53474">
    <property type="entry name" value="alpha/beta-Hydrolases"/>
    <property type="match status" value="2"/>
</dbReference>
<dbReference type="EC" id="3.1.1.-" evidence="4"/>
<gene>
    <name evidence="6" type="ORF">LshimejAT787_0701360</name>
</gene>
<comment type="caution">
    <text evidence="6">The sequence shown here is derived from an EMBL/GenBank/DDBJ whole genome shotgun (WGS) entry which is preliminary data.</text>
</comment>
<reference evidence="6" key="1">
    <citation type="submission" date="2022-07" db="EMBL/GenBank/DDBJ databases">
        <title>The genome of Lyophyllum shimeji provides insight into the initial evolution of ectomycorrhizal fungal genome.</title>
        <authorList>
            <person name="Kobayashi Y."/>
            <person name="Shibata T."/>
            <person name="Hirakawa H."/>
            <person name="Shigenobu S."/>
            <person name="Nishiyama T."/>
            <person name="Yamada A."/>
            <person name="Hasebe M."/>
            <person name="Kawaguchi M."/>
        </authorList>
    </citation>
    <scope>NUCLEOTIDE SEQUENCE</scope>
    <source>
        <strain evidence="6">AT787</strain>
    </source>
</reference>
<keyword evidence="1 4" id="KW-0719">Serine esterase</keyword>
<evidence type="ECO:0000256" key="5">
    <source>
        <dbReference type="SAM" id="MobiDB-lite"/>
    </source>
</evidence>
<feature type="signal peptide" evidence="4">
    <location>
        <begin position="1"/>
        <end position="21"/>
    </location>
</feature>
<dbReference type="Gene3D" id="3.40.50.1820">
    <property type="entry name" value="alpha/beta hydrolase"/>
    <property type="match status" value="1"/>
</dbReference>
<keyword evidence="4" id="KW-0119">Carbohydrate metabolism</keyword>
<keyword evidence="7" id="KW-1185">Reference proteome</keyword>
<dbReference type="PANTHER" id="PTHR43037">
    <property type="entry name" value="UNNAMED PRODUCT-RELATED"/>
    <property type="match status" value="1"/>
</dbReference>
<dbReference type="Pfam" id="PF10503">
    <property type="entry name" value="Esterase_PHB"/>
    <property type="match status" value="1"/>
</dbReference>
<dbReference type="InterPro" id="IPR010126">
    <property type="entry name" value="Esterase_phb"/>
</dbReference>
<protein>
    <recommendedName>
        <fullName evidence="4">Carboxylic ester hydrolase</fullName>
        <ecNumber evidence="4">3.1.1.-</ecNumber>
    </recommendedName>
</protein>
<comment type="function">
    <text evidence="4">Esterase involved in the hydrolysis of xylan, a major structural heterogeneous polysaccharide found in plant biomass representing the second most abundant polysaccharide in the biosphere, after cellulose.</text>
</comment>
<evidence type="ECO:0000256" key="3">
    <source>
        <dbReference type="ARBA" id="ARBA00022801"/>
    </source>
</evidence>
<feature type="chain" id="PRO_5040531513" description="Carboxylic ester hydrolase" evidence="4">
    <location>
        <begin position="22"/>
        <end position="360"/>
    </location>
</feature>
<evidence type="ECO:0000313" key="6">
    <source>
        <dbReference type="EMBL" id="GLB39626.1"/>
    </source>
</evidence>
<keyword evidence="2 4" id="KW-0732">Signal</keyword>
<evidence type="ECO:0000256" key="1">
    <source>
        <dbReference type="ARBA" id="ARBA00022487"/>
    </source>
</evidence>
<dbReference type="OrthoDB" id="2425929at2759"/>
<dbReference type="AlphaFoldDB" id="A0A9P3UQV6"/>
<dbReference type="GO" id="GO:0045493">
    <property type="term" value="P:xylan catabolic process"/>
    <property type="evidence" value="ECO:0007669"/>
    <property type="project" value="UniProtKB-UniRule"/>
</dbReference>
<dbReference type="GO" id="GO:0052689">
    <property type="term" value="F:carboxylic ester hydrolase activity"/>
    <property type="evidence" value="ECO:0007669"/>
    <property type="project" value="UniProtKB-KW"/>
</dbReference>
<name>A0A9P3UQV6_LYOSH</name>
<keyword evidence="4" id="KW-0624">Polysaccharide degradation</keyword>